<reference key="1">
    <citation type="submission" date="2010-11" db="EMBL/GenBank/DDBJ databases">
        <title>The complete sequence of chromosome of Isophaera pallida ATCC 43644.</title>
        <authorList>
            <consortium name="US DOE Joint Genome Institute (JGI-PGF)"/>
            <person name="Lucas S."/>
            <person name="Copeland A."/>
            <person name="Lapidus A."/>
            <person name="Bruce D."/>
            <person name="Goodwin L."/>
            <person name="Pitluck S."/>
            <person name="Kyrpides N."/>
            <person name="Mavromatis K."/>
            <person name="Pagani I."/>
            <person name="Ivanova N."/>
            <person name="Saunders E."/>
            <person name="Brettin T."/>
            <person name="Detter J.C."/>
            <person name="Han C."/>
            <person name="Tapia R."/>
            <person name="Land M."/>
            <person name="Hauser L."/>
            <person name="Markowitz V."/>
            <person name="Cheng J.-F."/>
            <person name="Hugenholtz P."/>
            <person name="Woyke T."/>
            <person name="Wu D."/>
            <person name="Eisen J.A."/>
        </authorList>
    </citation>
    <scope>NUCLEOTIDE SEQUENCE</scope>
    <source>
        <strain>ATCC 43644</strain>
    </source>
</reference>
<reference evidence="9 10" key="2">
    <citation type="journal article" date="2011" name="Stand. Genomic Sci.">
        <title>Complete genome sequence of Isosphaera pallida type strain (IS1B).</title>
        <authorList>
            <consortium name="US DOE Joint Genome Institute (JGI-PGF)"/>
            <person name="Goker M."/>
            <person name="Cleland D."/>
            <person name="Saunders E."/>
            <person name="Lapidus A."/>
            <person name="Nolan M."/>
            <person name="Lucas S."/>
            <person name="Hammon N."/>
            <person name="Deshpande S."/>
            <person name="Cheng J.F."/>
            <person name="Tapia R."/>
            <person name="Han C."/>
            <person name="Goodwin L."/>
            <person name="Pitluck S."/>
            <person name="Liolios K."/>
            <person name="Pagani I."/>
            <person name="Ivanova N."/>
            <person name="Mavromatis K."/>
            <person name="Pati A."/>
            <person name="Chen A."/>
            <person name="Palaniappan K."/>
            <person name="Land M."/>
            <person name="Hauser L."/>
            <person name="Chang Y.J."/>
            <person name="Jeffries C.D."/>
            <person name="Detter J.C."/>
            <person name="Beck B."/>
            <person name="Woyke T."/>
            <person name="Bristow J."/>
            <person name="Eisen J.A."/>
            <person name="Markowitz V."/>
            <person name="Hugenholtz P."/>
            <person name="Kyrpides N.C."/>
            <person name="Klenk H.P."/>
        </authorList>
    </citation>
    <scope>NUCLEOTIDE SEQUENCE [LARGE SCALE GENOMIC DNA]</scope>
    <source>
        <strain evidence="10">ATCC 43644 / DSM 9630 / IS1B</strain>
    </source>
</reference>
<feature type="region of interest" description="Disordered" evidence="7">
    <location>
        <begin position="1"/>
        <end position="39"/>
    </location>
</feature>
<feature type="region of interest" description="Disordered" evidence="7">
    <location>
        <begin position="636"/>
        <end position="676"/>
    </location>
</feature>
<feature type="binding site" evidence="5">
    <location>
        <position position="378"/>
    </location>
    <ligand>
        <name>ATP</name>
        <dbReference type="ChEBI" id="CHEBI:30616"/>
    </ligand>
</feature>
<evidence type="ECO:0000256" key="4">
    <source>
        <dbReference type="ARBA" id="ARBA00022840"/>
    </source>
</evidence>
<dbReference type="KEGG" id="ipa:Isop_2216"/>
<keyword evidence="3 9" id="KW-0418">Kinase</keyword>
<dbReference type="SUPFAM" id="SSF56112">
    <property type="entry name" value="Protein kinase-like (PK-like)"/>
    <property type="match status" value="1"/>
</dbReference>
<dbReference type="PROSITE" id="PS00107">
    <property type="entry name" value="PROTEIN_KINASE_ATP"/>
    <property type="match status" value="1"/>
</dbReference>
<feature type="region of interest" description="Disordered" evidence="7">
    <location>
        <begin position="282"/>
        <end position="313"/>
    </location>
</feature>
<dbReference type="GO" id="GO:0004674">
    <property type="term" value="F:protein serine/threonine kinase activity"/>
    <property type="evidence" value="ECO:0007669"/>
    <property type="project" value="UniProtKB-KW"/>
</dbReference>
<sequence length="676" mass="74825">MVDASRNPMPEPSSNAGVTSPRRPFDFASRDSKGESLGWTESKRALGRALAVWEGLLADNPEGSASGDPLVLTVPRDAVETLGNTVRQLVTAAETKMDRLRAEINQQIRRHESEQAALMRQIQWARDEMAVREQAHQSERKRWENQKQSLNSLVDRLLRELEDENNAAGTPQLIAEMGQLRERCRKLENELEEARKQTLDITAEAERRVLELQVALSERAEELRREREGRERDRQEAERRHAVLQEFVEGLQTRREAQTAQGIDSRATAPGEAARVFEAAMADQDATPRVPPDWSSASESADAARSTAARREVTPWDHLVPDVSSTAKTDSGEVPAIGELGVGSRLGKCLLAHVLGQGGFGVVYLATHLSLNIPVAVKVLRLDAAAGPSQTSRLAEFRREARLLAQLNHPNVVRLWDFDESPPYPHLTMEYVHGPSLAELIRQSGRLSVDRVVELGLQATRGLAAGYELGIIHRDVNPANLLIHRDGTAKLTDFGLARLHDPQERPASGSQGRFDAGRGGAGFGSSRSGSQTLWRGTALYMAPEQASRPHEVDHRADIYALGATLYHAVTGRTPFQGRTPMEVLIEHAHTPPRPPVELVPDLPHGLSDLIVTMLSKRPEDRPQTYDEVEDQLSSFRDAKPLRQGGIEPAVTTPRSSLWRSLMSSRRDTTNRSDWAG</sequence>
<dbReference type="InterPro" id="IPR000719">
    <property type="entry name" value="Prot_kinase_dom"/>
</dbReference>
<dbReference type="PANTHER" id="PTHR43289:SF6">
    <property type="entry name" value="SERINE_THREONINE-PROTEIN KINASE NEKL-3"/>
    <property type="match status" value="1"/>
</dbReference>
<evidence type="ECO:0000256" key="2">
    <source>
        <dbReference type="ARBA" id="ARBA00022741"/>
    </source>
</evidence>
<dbReference type="OrthoDB" id="6111975at2"/>
<protein>
    <submittedName>
        <fullName evidence="9">Serine/threonine protein kinase</fullName>
    </submittedName>
</protein>
<organism evidence="9 10">
    <name type="scientific">Isosphaera pallida (strain ATCC 43644 / DSM 9630 / IS1B)</name>
    <dbReference type="NCBI Taxonomy" id="575540"/>
    <lineage>
        <taxon>Bacteria</taxon>
        <taxon>Pseudomonadati</taxon>
        <taxon>Planctomycetota</taxon>
        <taxon>Planctomycetia</taxon>
        <taxon>Isosphaerales</taxon>
        <taxon>Isosphaeraceae</taxon>
        <taxon>Isosphaera</taxon>
    </lineage>
</organism>
<dbReference type="EMBL" id="CP002353">
    <property type="protein sequence ID" value="ADV62794.1"/>
    <property type="molecule type" value="Genomic_DNA"/>
</dbReference>
<dbReference type="AlphaFoldDB" id="E8R537"/>
<feature type="coiled-coil region" evidence="6">
    <location>
        <begin position="90"/>
        <end position="240"/>
    </location>
</feature>
<keyword evidence="2 5" id="KW-0547">Nucleotide-binding</keyword>
<evidence type="ECO:0000256" key="6">
    <source>
        <dbReference type="SAM" id="Coils"/>
    </source>
</evidence>
<evidence type="ECO:0000256" key="1">
    <source>
        <dbReference type="ARBA" id="ARBA00022679"/>
    </source>
</evidence>
<dbReference type="PANTHER" id="PTHR43289">
    <property type="entry name" value="MITOGEN-ACTIVATED PROTEIN KINASE KINASE KINASE 20-RELATED"/>
    <property type="match status" value="1"/>
</dbReference>
<dbReference type="Pfam" id="PF00069">
    <property type="entry name" value="Pkinase"/>
    <property type="match status" value="1"/>
</dbReference>
<accession>E8R537</accession>
<feature type="compositionally biased region" description="Basic and acidic residues" evidence="7">
    <location>
        <begin position="23"/>
        <end position="34"/>
    </location>
</feature>
<dbReference type="Gene3D" id="3.30.200.20">
    <property type="entry name" value="Phosphorylase Kinase, domain 1"/>
    <property type="match status" value="1"/>
</dbReference>
<name>E8R537_ISOPI</name>
<dbReference type="InterPro" id="IPR011009">
    <property type="entry name" value="Kinase-like_dom_sf"/>
</dbReference>
<dbReference type="InParanoid" id="E8R537"/>
<dbReference type="Gene3D" id="1.10.510.10">
    <property type="entry name" value="Transferase(Phosphotransferase) domain 1"/>
    <property type="match status" value="1"/>
</dbReference>
<keyword evidence="4 5" id="KW-0067">ATP-binding</keyword>
<evidence type="ECO:0000313" key="9">
    <source>
        <dbReference type="EMBL" id="ADV62794.1"/>
    </source>
</evidence>
<dbReference type="HOGENOM" id="CLU_406411_0_0_0"/>
<dbReference type="Proteomes" id="UP000008631">
    <property type="component" value="Chromosome"/>
</dbReference>
<evidence type="ECO:0000256" key="3">
    <source>
        <dbReference type="ARBA" id="ARBA00022777"/>
    </source>
</evidence>
<keyword evidence="9" id="KW-0723">Serine/threonine-protein kinase</keyword>
<dbReference type="STRING" id="575540.Isop_2216"/>
<dbReference type="GO" id="GO:0005524">
    <property type="term" value="F:ATP binding"/>
    <property type="evidence" value="ECO:0007669"/>
    <property type="project" value="UniProtKB-UniRule"/>
</dbReference>
<feature type="region of interest" description="Disordered" evidence="7">
    <location>
        <begin position="501"/>
        <end position="530"/>
    </location>
</feature>
<dbReference type="CDD" id="cd14014">
    <property type="entry name" value="STKc_PknB_like"/>
    <property type="match status" value="1"/>
</dbReference>
<feature type="compositionally biased region" description="Low complexity" evidence="7">
    <location>
        <begin position="654"/>
        <end position="663"/>
    </location>
</feature>
<evidence type="ECO:0000259" key="8">
    <source>
        <dbReference type="PROSITE" id="PS50011"/>
    </source>
</evidence>
<keyword evidence="6" id="KW-0175">Coiled coil</keyword>
<proteinExistence type="predicted"/>
<keyword evidence="10" id="KW-1185">Reference proteome</keyword>
<dbReference type="eggNOG" id="COG3064">
    <property type="taxonomic scope" value="Bacteria"/>
</dbReference>
<feature type="compositionally biased region" description="Low complexity" evidence="7">
    <location>
        <begin position="295"/>
        <end position="307"/>
    </location>
</feature>
<gene>
    <name evidence="9" type="ordered locus">Isop_2216</name>
</gene>
<evidence type="ECO:0000256" key="5">
    <source>
        <dbReference type="PROSITE-ProRule" id="PRU10141"/>
    </source>
</evidence>
<evidence type="ECO:0000256" key="7">
    <source>
        <dbReference type="SAM" id="MobiDB-lite"/>
    </source>
</evidence>
<evidence type="ECO:0000313" key="10">
    <source>
        <dbReference type="Proteomes" id="UP000008631"/>
    </source>
</evidence>
<feature type="domain" description="Protein kinase" evidence="8">
    <location>
        <begin position="349"/>
        <end position="636"/>
    </location>
</feature>
<dbReference type="PROSITE" id="PS50011">
    <property type="entry name" value="PROTEIN_KINASE_DOM"/>
    <property type="match status" value="1"/>
</dbReference>
<dbReference type="InterPro" id="IPR017441">
    <property type="entry name" value="Protein_kinase_ATP_BS"/>
</dbReference>
<dbReference type="eggNOG" id="COG0515">
    <property type="taxonomic scope" value="Bacteria"/>
</dbReference>
<keyword evidence="1" id="KW-0808">Transferase</keyword>